<dbReference type="FunFam" id="3.40.140.70:FF:000001">
    <property type="entry name" value="Ubiquitin-like modifier-activating enzyme atg7"/>
    <property type="match status" value="1"/>
</dbReference>
<dbReference type="AlphaFoldDB" id="A0A2P6N8X9"/>
<proteinExistence type="inferred from homology"/>
<dbReference type="GO" id="GO:0000407">
    <property type="term" value="C:phagophore assembly site"/>
    <property type="evidence" value="ECO:0007669"/>
    <property type="project" value="UniProtKB-SubCell"/>
</dbReference>
<feature type="domain" description="THIF-type NAD/FAD binding fold" evidence="8">
    <location>
        <begin position="323"/>
        <end position="556"/>
    </location>
</feature>
<dbReference type="Pfam" id="PF16420">
    <property type="entry name" value="ATG7_N"/>
    <property type="match status" value="1"/>
</dbReference>
<dbReference type="STRING" id="1890364.A0A2P6N8X9"/>
<dbReference type="NCBIfam" id="TIGR01381">
    <property type="entry name" value="E1_like_apg7"/>
    <property type="match status" value="1"/>
</dbReference>
<comment type="function">
    <text evidence="7">E1-like activating enzyme involved in the 2 ubiquitin-like systems required for autophagy.</text>
</comment>
<dbReference type="InParanoid" id="A0A2P6N8X9"/>
<dbReference type="GO" id="GO:0019778">
    <property type="term" value="F:Atg12 activating enzyme activity"/>
    <property type="evidence" value="ECO:0007669"/>
    <property type="project" value="TreeGrafter"/>
</dbReference>
<dbReference type="GO" id="GO:0019779">
    <property type="term" value="F:Atg8 activating enzyme activity"/>
    <property type="evidence" value="ECO:0007669"/>
    <property type="project" value="TreeGrafter"/>
</dbReference>
<comment type="similarity">
    <text evidence="1 7">Belongs to the ATG7 family.</text>
</comment>
<dbReference type="Proteomes" id="UP000241769">
    <property type="component" value="Unassembled WGS sequence"/>
</dbReference>
<dbReference type="GO" id="GO:0006995">
    <property type="term" value="P:cellular response to nitrogen starvation"/>
    <property type="evidence" value="ECO:0007669"/>
    <property type="project" value="TreeGrafter"/>
</dbReference>
<feature type="domain" description="Ubiquitin-like modifier-activating enzyme Atg7 N-terminal" evidence="9">
    <location>
        <begin position="8"/>
        <end position="298"/>
    </location>
</feature>
<dbReference type="PANTHER" id="PTHR10953:SF3">
    <property type="entry name" value="UBIQUITIN-LIKE MODIFIER-ACTIVATING ENZYME ATG7"/>
    <property type="match status" value="1"/>
</dbReference>
<dbReference type="GO" id="GO:0000422">
    <property type="term" value="P:autophagy of mitochondrion"/>
    <property type="evidence" value="ECO:0007669"/>
    <property type="project" value="TreeGrafter"/>
</dbReference>
<dbReference type="GO" id="GO:0015031">
    <property type="term" value="P:protein transport"/>
    <property type="evidence" value="ECO:0007669"/>
    <property type="project" value="UniProtKB-UniRule"/>
</dbReference>
<keyword evidence="4 7" id="KW-0653">Protein transport</keyword>
<dbReference type="InterPro" id="IPR006285">
    <property type="entry name" value="Atg7"/>
</dbReference>
<keyword evidence="7" id="KW-0833">Ubl conjugation pathway</keyword>
<gene>
    <name evidence="10" type="ORF">PROFUN_11963</name>
</gene>
<dbReference type="InterPro" id="IPR042522">
    <property type="entry name" value="Atg7_N_1"/>
</dbReference>
<keyword evidence="5 7" id="KW-0072">Autophagy</keyword>
<evidence type="ECO:0000256" key="2">
    <source>
        <dbReference type="ARBA" id="ARBA00017647"/>
    </source>
</evidence>
<dbReference type="GO" id="GO:0000045">
    <property type="term" value="P:autophagosome assembly"/>
    <property type="evidence" value="ECO:0007669"/>
    <property type="project" value="TreeGrafter"/>
</dbReference>
<dbReference type="InterPro" id="IPR035985">
    <property type="entry name" value="Ubiquitin-activating_enz"/>
</dbReference>
<evidence type="ECO:0000256" key="7">
    <source>
        <dbReference type="RuleBase" id="RU366022"/>
    </source>
</evidence>
<sequence length="658" mass="73392">MSEDNKILQYQPFSTSVSVDFWFELTKKKLEEYKLSEAPVYIRGQYNASQFAALQETQAAEGKAQLPAVFQIDSESLHHEKPAQGVQFSCVSPGVLHNTNTSETFASLDKVVLLDKVAAQIWSDIESGKAIEDSSRLNRFLLLTFADLKKHHFYYWFAFPALQLNPAATATPSIPADQALGADRIDSIREQLSSQSSVEPFFLIHLGDRPTVKKISEYNAEGETVFAFLDPCYLTPHPGWPLRNFLTLISQKFQLKSCKILCYREHHAERSSIVIDVTLPSTTSQNQPKAVGWEKKANFVNLSKQMDPAKLMSASVDLNLKLMQWRLMPSLQLQKIFNTKCLLLGAGTLGCNVARALMSWGVRHVTLVDNGKVSYSNPTRQSLFEFSDCRGSNKAEAAAARLRQIFPGMESRGVVMSIPMPGHPISTGEEKNTRDSVQLLDQLIAEHDAVFILTDSRESRWLPTLLCAHRGKIAINAALGFDSYLVMRHGLGRREEADVYSPQLGCYYCNDVVAPQNSLRDRTLDQQCTVTRPGLSQMASALAVELLVSILHHPLGGHAPADAARDLNEKTTMELGILPHSIRGFLAHFSTILLECPSYSKCTACSPVVVEEYSKRGFDMIKDAMNTPSYLEDLTGLTEMKKEAEQVSWEVEEADDDF</sequence>
<dbReference type="Gene3D" id="3.40.50.720">
    <property type="entry name" value="NAD(P)-binding Rossmann-like Domain"/>
    <property type="match status" value="1"/>
</dbReference>
<dbReference type="EMBL" id="MDYQ01000150">
    <property type="protein sequence ID" value="PRP80417.1"/>
    <property type="molecule type" value="Genomic_DNA"/>
</dbReference>
<dbReference type="PANTHER" id="PTHR10953">
    <property type="entry name" value="UBIQUITIN-ACTIVATING ENZYME E1"/>
    <property type="match status" value="1"/>
</dbReference>
<evidence type="ECO:0000259" key="9">
    <source>
        <dbReference type="Pfam" id="PF16420"/>
    </source>
</evidence>
<feature type="active site" description="Glycyl thioester intermediate" evidence="6">
    <location>
        <position position="528"/>
    </location>
</feature>
<dbReference type="SUPFAM" id="SSF69572">
    <property type="entry name" value="Activating enzymes of the ubiquitin-like proteins"/>
    <property type="match status" value="1"/>
</dbReference>
<keyword evidence="11" id="KW-1185">Reference proteome</keyword>
<evidence type="ECO:0000256" key="1">
    <source>
        <dbReference type="ARBA" id="ARBA00010931"/>
    </source>
</evidence>
<dbReference type="OrthoDB" id="338614at2759"/>
<dbReference type="Pfam" id="PF00899">
    <property type="entry name" value="ThiF"/>
    <property type="match status" value="1"/>
</dbReference>
<evidence type="ECO:0000256" key="3">
    <source>
        <dbReference type="ARBA" id="ARBA00022448"/>
    </source>
</evidence>
<comment type="subunit">
    <text evidence="7">Homodimer.</text>
</comment>
<evidence type="ECO:0000313" key="11">
    <source>
        <dbReference type="Proteomes" id="UP000241769"/>
    </source>
</evidence>
<dbReference type="InterPro" id="IPR032197">
    <property type="entry name" value="Atg7_N"/>
</dbReference>
<dbReference type="Gene3D" id="3.40.140.100">
    <property type="entry name" value="Ubiquitin-like modifier-activating enzyme ATG7 C-terminal domain"/>
    <property type="match status" value="1"/>
</dbReference>
<reference evidence="10 11" key="1">
    <citation type="journal article" date="2018" name="Genome Biol. Evol.">
        <title>Multiple Roots of Fruiting Body Formation in Amoebozoa.</title>
        <authorList>
            <person name="Hillmann F."/>
            <person name="Forbes G."/>
            <person name="Novohradska S."/>
            <person name="Ferling I."/>
            <person name="Riege K."/>
            <person name="Groth M."/>
            <person name="Westermann M."/>
            <person name="Marz M."/>
            <person name="Spaller T."/>
            <person name="Winckler T."/>
            <person name="Schaap P."/>
            <person name="Glockner G."/>
        </authorList>
    </citation>
    <scope>NUCLEOTIDE SEQUENCE [LARGE SCALE GENOMIC DNA]</scope>
    <source>
        <strain evidence="10 11">Jena</strain>
    </source>
</reference>
<dbReference type="GO" id="GO:0032446">
    <property type="term" value="P:protein modification by small protein conjugation"/>
    <property type="evidence" value="ECO:0007669"/>
    <property type="project" value="TreeGrafter"/>
</dbReference>
<evidence type="ECO:0000259" key="8">
    <source>
        <dbReference type="Pfam" id="PF00899"/>
    </source>
</evidence>
<dbReference type="InterPro" id="IPR042523">
    <property type="entry name" value="Atg7_N_2"/>
</dbReference>
<name>A0A2P6N8X9_9EUKA</name>
<evidence type="ECO:0000313" key="10">
    <source>
        <dbReference type="EMBL" id="PRP80417.1"/>
    </source>
</evidence>
<dbReference type="FunCoup" id="A0A2P6N8X9">
    <property type="interactions" value="530"/>
</dbReference>
<evidence type="ECO:0000256" key="6">
    <source>
        <dbReference type="PIRSR" id="PIRSR606285-1"/>
    </source>
</evidence>
<accession>A0A2P6N8X9</accession>
<comment type="subcellular location">
    <subcellularLocation>
        <location evidence="7">Cytoplasm</location>
    </subcellularLocation>
    <subcellularLocation>
        <location evidence="7">Preautophagosomal structure</location>
    </subcellularLocation>
</comment>
<protein>
    <recommendedName>
        <fullName evidence="2 7">Ubiquitin-like modifier-activating enzyme ATG7</fullName>
    </recommendedName>
    <alternativeName>
        <fullName evidence="7">Autophagy-related protein 7</fullName>
    </alternativeName>
</protein>
<dbReference type="GO" id="GO:0034727">
    <property type="term" value="P:piecemeal microautophagy of the nucleus"/>
    <property type="evidence" value="ECO:0007669"/>
    <property type="project" value="TreeGrafter"/>
</dbReference>
<dbReference type="FunFam" id="3.40.50.720:FF:000243">
    <property type="entry name" value="Ubiquitin-like modifier-activating enzyme ATG7"/>
    <property type="match status" value="1"/>
</dbReference>
<comment type="caution">
    <text evidence="10">The sequence shown here is derived from an EMBL/GenBank/DDBJ whole genome shotgun (WGS) entry which is preliminary data.</text>
</comment>
<dbReference type="CDD" id="cd01486">
    <property type="entry name" value="Apg7"/>
    <property type="match status" value="1"/>
</dbReference>
<organism evidence="10 11">
    <name type="scientific">Planoprotostelium fungivorum</name>
    <dbReference type="NCBI Taxonomy" id="1890364"/>
    <lineage>
        <taxon>Eukaryota</taxon>
        <taxon>Amoebozoa</taxon>
        <taxon>Evosea</taxon>
        <taxon>Variosea</taxon>
        <taxon>Cavosteliida</taxon>
        <taxon>Cavosteliaceae</taxon>
        <taxon>Planoprotostelium</taxon>
    </lineage>
</organism>
<dbReference type="Gene3D" id="3.40.140.70">
    <property type="entry name" value="Ubiquitin-like modifier-activating enzyme ATG7 N-terminal domain"/>
    <property type="match status" value="1"/>
</dbReference>
<keyword evidence="7" id="KW-0963">Cytoplasm</keyword>
<evidence type="ECO:0000256" key="5">
    <source>
        <dbReference type="ARBA" id="ARBA00023006"/>
    </source>
</evidence>
<evidence type="ECO:0000256" key="4">
    <source>
        <dbReference type="ARBA" id="ARBA00022927"/>
    </source>
</evidence>
<keyword evidence="3 7" id="KW-0813">Transport</keyword>
<dbReference type="InterPro" id="IPR000594">
    <property type="entry name" value="ThiF_NAD_FAD-bd"/>
</dbReference>
<dbReference type="InterPro" id="IPR045886">
    <property type="entry name" value="ThiF/MoeB/HesA"/>
</dbReference>